<dbReference type="EMBL" id="JPVP01000060">
    <property type="protein sequence ID" value="KGR82252.1"/>
    <property type="molecule type" value="Genomic_DNA"/>
</dbReference>
<dbReference type="InterPro" id="IPR018958">
    <property type="entry name" value="Knr4/Smi1-like_dom"/>
</dbReference>
<protein>
    <recommendedName>
        <fullName evidence="1">Knr4/Smi1-like domain-containing protein</fullName>
    </recommendedName>
</protein>
<gene>
    <name evidence="2" type="ORF">CD32_23545</name>
</gene>
<proteinExistence type="predicted"/>
<feature type="domain" description="Knr4/Smi1-like" evidence="1">
    <location>
        <begin position="20"/>
        <end position="131"/>
    </location>
</feature>
<dbReference type="InterPro" id="IPR037883">
    <property type="entry name" value="Knr4/Smi1-like_sf"/>
</dbReference>
<dbReference type="OrthoDB" id="2608740at2"/>
<name>A0A0A3J5B4_9BACI</name>
<accession>A0A0A3J5B4</accession>
<evidence type="ECO:0000313" key="2">
    <source>
        <dbReference type="EMBL" id="KGR82252.1"/>
    </source>
</evidence>
<dbReference type="AlphaFoldDB" id="A0A0A3J5B4"/>
<dbReference type="Proteomes" id="UP000030437">
    <property type="component" value="Unassembled WGS sequence"/>
</dbReference>
<dbReference type="eggNOG" id="ENOG5032V8C">
    <property type="taxonomic scope" value="Bacteria"/>
</dbReference>
<comment type="caution">
    <text evidence="2">The sequence shown here is derived from an EMBL/GenBank/DDBJ whole genome shotgun (WGS) entry which is preliminary data.</text>
</comment>
<reference evidence="2 3" key="1">
    <citation type="submission" date="2014-02" db="EMBL/GenBank/DDBJ databases">
        <title>Draft genome sequence of Lysinibacillus odysseyi NBRC 100172.</title>
        <authorList>
            <person name="Zhang F."/>
            <person name="Wang G."/>
            <person name="Zhang L."/>
        </authorList>
    </citation>
    <scope>NUCLEOTIDE SEQUENCE [LARGE SCALE GENOMIC DNA]</scope>
    <source>
        <strain evidence="2 3">NBRC 100172</strain>
    </source>
</reference>
<evidence type="ECO:0000313" key="3">
    <source>
        <dbReference type="Proteomes" id="UP000030437"/>
    </source>
</evidence>
<evidence type="ECO:0000259" key="1">
    <source>
        <dbReference type="Pfam" id="PF09346"/>
    </source>
</evidence>
<organism evidence="2 3">
    <name type="scientific">Lysinibacillus odysseyi 34hs-1 = NBRC 100172</name>
    <dbReference type="NCBI Taxonomy" id="1220589"/>
    <lineage>
        <taxon>Bacteria</taxon>
        <taxon>Bacillati</taxon>
        <taxon>Bacillota</taxon>
        <taxon>Bacilli</taxon>
        <taxon>Bacillales</taxon>
        <taxon>Bacillaceae</taxon>
        <taxon>Lysinibacillus</taxon>
    </lineage>
</organism>
<dbReference type="RefSeq" id="WP_036159566.1">
    <property type="nucleotide sequence ID" value="NZ_AVCX01000001.1"/>
</dbReference>
<dbReference type="SUPFAM" id="SSF160631">
    <property type="entry name" value="SMI1/KNR4-like"/>
    <property type="match status" value="1"/>
</dbReference>
<dbReference type="Gene3D" id="3.40.1580.10">
    <property type="entry name" value="SMI1/KNR4-like"/>
    <property type="match status" value="1"/>
</dbReference>
<sequence length="143" mass="15909">MHILNRISSVYTIDARKSPSKEEEIKALQDFSTIDVPTDYIEIIQLASDIEFNIGNQMYIRIWGALGCIEMNEAYKVQKYLPNSLATGDDEGGGALIYLHGKDGFGLHYLRFGDLDIEEAMKIAPSLAELLVNNIGANTLLDI</sequence>
<dbReference type="Pfam" id="PF09346">
    <property type="entry name" value="SMI1_KNR4"/>
    <property type="match status" value="1"/>
</dbReference>
<keyword evidence="3" id="KW-1185">Reference proteome</keyword>